<feature type="chain" id="PRO_5002737784" evidence="1">
    <location>
        <begin position="25"/>
        <end position="243"/>
    </location>
</feature>
<dbReference type="PANTHER" id="PTHR34385">
    <property type="entry name" value="D-ALANYL-D-ALANINE CARBOXYPEPTIDASE"/>
    <property type="match status" value="1"/>
</dbReference>
<dbReference type="PANTHER" id="PTHR34385:SF1">
    <property type="entry name" value="PEPTIDOGLYCAN L-ALANYL-D-GLUTAMATE ENDOPEPTIDASE CWLK"/>
    <property type="match status" value="1"/>
</dbReference>
<dbReference type="STRING" id="391587.KAOT1_21936"/>
<dbReference type="GO" id="GO:0006508">
    <property type="term" value="P:proteolysis"/>
    <property type="evidence" value="ECO:0007669"/>
    <property type="project" value="InterPro"/>
</dbReference>
<dbReference type="InterPro" id="IPR003709">
    <property type="entry name" value="VanY-like_core_dom"/>
</dbReference>
<evidence type="ECO:0000313" key="4">
    <source>
        <dbReference type="Proteomes" id="UP000002945"/>
    </source>
</evidence>
<gene>
    <name evidence="3" type="ORF">KAOT1_21936</name>
</gene>
<reference evidence="3 4" key="1">
    <citation type="journal article" date="2011" name="J. Bacteriol.">
        <title>Genome sequence of the algicidal bacterium Kordia algicida OT-1.</title>
        <authorList>
            <person name="Lee H.S."/>
            <person name="Kang S.G."/>
            <person name="Kwon K.K."/>
            <person name="Lee J.H."/>
            <person name="Kim S.J."/>
        </authorList>
    </citation>
    <scope>NUCLEOTIDE SEQUENCE [LARGE SCALE GENOMIC DNA]</scope>
    <source>
        <strain evidence="3 4">OT-1</strain>
    </source>
</reference>
<proteinExistence type="predicted"/>
<dbReference type="EMBL" id="ABIB01000007">
    <property type="protein sequence ID" value="EDP95557.1"/>
    <property type="molecule type" value="Genomic_DNA"/>
</dbReference>
<dbReference type="HOGENOM" id="CLU_081855_0_0_10"/>
<keyword evidence="3" id="KW-0645">Protease</keyword>
<dbReference type="AlphaFoldDB" id="A9E0Y3"/>
<keyword evidence="3" id="KW-0121">Carboxypeptidase</keyword>
<organism evidence="3 4">
    <name type="scientific">Kordia algicida OT-1</name>
    <dbReference type="NCBI Taxonomy" id="391587"/>
    <lineage>
        <taxon>Bacteria</taxon>
        <taxon>Pseudomonadati</taxon>
        <taxon>Bacteroidota</taxon>
        <taxon>Flavobacteriia</taxon>
        <taxon>Flavobacteriales</taxon>
        <taxon>Flavobacteriaceae</taxon>
        <taxon>Kordia</taxon>
    </lineage>
</organism>
<evidence type="ECO:0000313" key="3">
    <source>
        <dbReference type="EMBL" id="EDP95557.1"/>
    </source>
</evidence>
<name>A9E0Y3_9FLAO</name>
<dbReference type="RefSeq" id="WP_007096911.1">
    <property type="nucleotide sequence ID" value="NZ_CP142125.1"/>
</dbReference>
<protein>
    <submittedName>
        <fullName evidence="3">Peptidase M15B and M15C, D,D-carboxypeptidase VanY/endolysin</fullName>
    </submittedName>
</protein>
<evidence type="ECO:0000259" key="2">
    <source>
        <dbReference type="Pfam" id="PF02557"/>
    </source>
</evidence>
<dbReference type="eggNOG" id="COG1876">
    <property type="taxonomic scope" value="Bacteria"/>
</dbReference>
<dbReference type="Pfam" id="PF02557">
    <property type="entry name" value="VanY"/>
    <property type="match status" value="1"/>
</dbReference>
<dbReference type="GO" id="GO:0004180">
    <property type="term" value="F:carboxypeptidase activity"/>
    <property type="evidence" value="ECO:0007669"/>
    <property type="project" value="UniProtKB-KW"/>
</dbReference>
<dbReference type="SUPFAM" id="SSF55166">
    <property type="entry name" value="Hedgehog/DD-peptidase"/>
    <property type="match status" value="1"/>
</dbReference>
<sequence length="243" mass="28118">MNRTNFIKLLGLGSVALHSFPSMAFNTRNTDTLELIGKGNPTVFGNGFSLRKEAYDAFVKMRAAAEKEGISIHVVSSYRNYAHQNRIWERKYKRFTKQGLSPIKAIEKIIAYSTIPGTSRHHWATDIDIIDKNTTYSGDVLVPRKFHGDGPFCKLREWLEANANTYGFYIVYTDRANRKGFKYEPWHYSYAPLSKPMLTEYRKLDIKKMLQAEKLMGSEHFNEKFINSYIKENILDINPELLS</sequence>
<dbReference type="Gene3D" id="3.30.1380.10">
    <property type="match status" value="1"/>
</dbReference>
<evidence type="ECO:0000256" key="1">
    <source>
        <dbReference type="SAM" id="SignalP"/>
    </source>
</evidence>
<dbReference type="CDD" id="cd14847">
    <property type="entry name" value="DD-carboxypeptidase_like"/>
    <property type="match status" value="1"/>
</dbReference>
<keyword evidence="3" id="KW-0378">Hydrolase</keyword>
<feature type="signal peptide" evidence="1">
    <location>
        <begin position="1"/>
        <end position="24"/>
    </location>
</feature>
<dbReference type="InterPro" id="IPR052179">
    <property type="entry name" value="DD-CPase-like"/>
</dbReference>
<accession>A9E0Y3</accession>
<keyword evidence="4" id="KW-1185">Reference proteome</keyword>
<dbReference type="Proteomes" id="UP000002945">
    <property type="component" value="Unassembled WGS sequence"/>
</dbReference>
<comment type="caution">
    <text evidence="3">The sequence shown here is derived from an EMBL/GenBank/DDBJ whole genome shotgun (WGS) entry which is preliminary data.</text>
</comment>
<dbReference type="InterPro" id="IPR009045">
    <property type="entry name" value="Zn_M74/Hedgehog-like"/>
</dbReference>
<feature type="domain" description="D-alanyl-D-alanine carboxypeptidase-like core" evidence="2">
    <location>
        <begin position="49"/>
        <end position="192"/>
    </location>
</feature>
<keyword evidence="1" id="KW-0732">Signal</keyword>